<dbReference type="InterPro" id="IPR025110">
    <property type="entry name" value="AMP-bd_C"/>
</dbReference>
<keyword evidence="1" id="KW-0479">Metal-binding</keyword>
<dbReference type="PROSITE" id="PS50048">
    <property type="entry name" value="ZN2_CY6_FUNGAL_2"/>
    <property type="match status" value="1"/>
</dbReference>
<proteinExistence type="predicted"/>
<evidence type="ECO:0000313" key="6">
    <source>
        <dbReference type="Proteomes" id="UP000503462"/>
    </source>
</evidence>
<dbReference type="Gene3D" id="3.40.50.980">
    <property type="match status" value="2"/>
</dbReference>
<feature type="region of interest" description="Disordered" evidence="3">
    <location>
        <begin position="66"/>
        <end position="124"/>
    </location>
</feature>
<reference evidence="5 6" key="1">
    <citation type="journal article" date="2016" name="Sci. Rep.">
        <title>Peltaster fructicola genome reveals evolution from an invasive phytopathogen to an ectophytic parasite.</title>
        <authorList>
            <person name="Xu C."/>
            <person name="Chen H."/>
            <person name="Gleason M.L."/>
            <person name="Xu J.R."/>
            <person name="Liu H."/>
            <person name="Zhang R."/>
            <person name="Sun G."/>
        </authorList>
    </citation>
    <scope>NUCLEOTIDE SEQUENCE [LARGE SCALE GENOMIC DNA]</scope>
    <source>
        <strain evidence="5 6">LNHT1506</strain>
    </source>
</reference>
<keyword evidence="6" id="KW-1185">Reference proteome</keyword>
<name>A0A6H0XPZ5_9PEZI</name>
<dbReference type="Proteomes" id="UP000503462">
    <property type="component" value="Chromosome 1"/>
</dbReference>
<protein>
    <recommendedName>
        <fullName evidence="4">Zn(2)-C6 fungal-type domain-containing protein</fullName>
    </recommendedName>
</protein>
<dbReference type="InterPro" id="IPR001138">
    <property type="entry name" value="Zn2Cys6_DnaBD"/>
</dbReference>
<dbReference type="EMBL" id="CP051139">
    <property type="protein sequence ID" value="QIW96549.1"/>
    <property type="molecule type" value="Genomic_DNA"/>
</dbReference>
<dbReference type="InterPro" id="IPR000873">
    <property type="entry name" value="AMP-dep_synth/lig_dom"/>
</dbReference>
<dbReference type="Pfam" id="PF00501">
    <property type="entry name" value="AMP-binding"/>
    <property type="match status" value="1"/>
</dbReference>
<dbReference type="PANTHER" id="PTHR24096">
    <property type="entry name" value="LONG-CHAIN-FATTY-ACID--COA LIGASE"/>
    <property type="match status" value="1"/>
</dbReference>
<dbReference type="Pfam" id="PF00172">
    <property type="entry name" value="Zn_clus"/>
    <property type="match status" value="1"/>
</dbReference>
<dbReference type="Gene3D" id="3.30.300.30">
    <property type="match status" value="1"/>
</dbReference>
<evidence type="ECO:0000313" key="5">
    <source>
        <dbReference type="EMBL" id="QIW96549.1"/>
    </source>
</evidence>
<dbReference type="Gene3D" id="2.30.38.10">
    <property type="entry name" value="Luciferase, Domain 3"/>
    <property type="match status" value="1"/>
</dbReference>
<dbReference type="SMART" id="SM00066">
    <property type="entry name" value="GAL4"/>
    <property type="match status" value="1"/>
</dbReference>
<evidence type="ECO:0000256" key="2">
    <source>
        <dbReference type="ARBA" id="ARBA00023242"/>
    </source>
</evidence>
<evidence type="ECO:0000259" key="4">
    <source>
        <dbReference type="PROSITE" id="PS50048"/>
    </source>
</evidence>
<dbReference type="CDD" id="cd05911">
    <property type="entry name" value="Firefly_Luc_like"/>
    <property type="match status" value="1"/>
</dbReference>
<dbReference type="InterPro" id="IPR036864">
    <property type="entry name" value="Zn2-C6_fun-type_DNA-bd_sf"/>
</dbReference>
<dbReference type="PROSITE" id="PS00463">
    <property type="entry name" value="ZN2_CY6_FUNGAL_1"/>
    <property type="match status" value="1"/>
</dbReference>
<dbReference type="GO" id="GO:0006351">
    <property type="term" value="P:DNA-templated transcription"/>
    <property type="evidence" value="ECO:0007669"/>
    <property type="project" value="InterPro"/>
</dbReference>
<dbReference type="Pfam" id="PF04082">
    <property type="entry name" value="Fungal_trans"/>
    <property type="match status" value="1"/>
</dbReference>
<dbReference type="PROSITE" id="PS00455">
    <property type="entry name" value="AMP_BINDING"/>
    <property type="match status" value="1"/>
</dbReference>
<evidence type="ECO:0000256" key="1">
    <source>
        <dbReference type="ARBA" id="ARBA00022723"/>
    </source>
</evidence>
<evidence type="ECO:0000256" key="3">
    <source>
        <dbReference type="SAM" id="MobiDB-lite"/>
    </source>
</evidence>
<dbReference type="InterPro" id="IPR020845">
    <property type="entry name" value="AMP-binding_CS"/>
</dbReference>
<dbReference type="CDD" id="cd12148">
    <property type="entry name" value="fungal_TF_MHR"/>
    <property type="match status" value="1"/>
</dbReference>
<dbReference type="SMART" id="SM00906">
    <property type="entry name" value="Fungal_trans"/>
    <property type="match status" value="1"/>
</dbReference>
<dbReference type="SUPFAM" id="SSF56801">
    <property type="entry name" value="Acetyl-CoA synthetase-like"/>
    <property type="match status" value="1"/>
</dbReference>
<dbReference type="InterPro" id="IPR007219">
    <property type="entry name" value="XnlR_reg_dom"/>
</dbReference>
<feature type="domain" description="Zn(2)-C6 fungal-type" evidence="4">
    <location>
        <begin position="16"/>
        <end position="46"/>
    </location>
</feature>
<dbReference type="OrthoDB" id="6509636at2759"/>
<feature type="compositionally biased region" description="Basic and acidic residues" evidence="3">
    <location>
        <begin position="79"/>
        <end position="98"/>
    </location>
</feature>
<dbReference type="GO" id="GO:0016405">
    <property type="term" value="F:CoA-ligase activity"/>
    <property type="evidence" value="ECO:0007669"/>
    <property type="project" value="TreeGrafter"/>
</dbReference>
<dbReference type="Gene3D" id="4.10.240.10">
    <property type="entry name" value="Zn(2)-C6 fungal-type DNA-binding domain"/>
    <property type="match status" value="1"/>
</dbReference>
<sequence>MLGNGTRHRRKRAAKSCVLCRKRKLRCDRDLPCANCKRSRSGNCQYGYDHHVQGAVHELNVTATRTEPAPGLQTPVSLHIDELSRRDVPSEGARERQQWQRHSTARAERRSTTGPADSATREQNNTALETRCELAGTWHVYSDGSHNEGQPDGVVRGLAHKTRLFGQSHGAISGVSLGLGAYSKAEAHASVSTLASAIETLQQCKALGRIIKTRRAPSWPCPPTIDLLDKTLADTLVDNYVQTCEAIQRILHLPTFYRDYEELYAGTRHDMGMMIQVKLVLAIGAVVFDDQFSLRVMATRWVYEAQCWMSEPKFKSRLALQGLQTQALLIIAHDRVGIGGDPTFISAGSLMRKAMHMGLHRDPSCLPKRSQLADEVRRRLWNTIVELNLQSSLSAGAPVTITMADFDAGPPANFNDDDLTDEDAVSAPATTLTQSTIAAVLRRSFAARLALAEFLNNLHSPISYKETMEHDTAMRAEYRSTMRSLAAITGLNNTVDIQLQTSIIELIFLRCILAVHAPYASAALRDTRYAFSRKAVVDASLKVCHIIFRKPKTEGASSNTTMYRLLTCSSGFFPIMAIHASHLLAVECRSLLEEQESLGSPFIRQDLLDVLEHSKQWCLDSIEAGRVSVRGLQLTCAVQAQIEALRRGFDAETTSDHIISASEQAARICLPILEKQAGALVDSSTVFNLSQDQPAALTENDLLEDWGFMVLPTYTSTRHNGDRPALRQSYCPKHRSTTTRRPPVQNLPRDITTWQWLFEHSTYSPLHRYPDSELGGYTNGITKESMNWRQVKEAATYLSTALVKHHGLKEGDTVALFSQNTIWYPIAMHAVLRVGGRVSGASPAYNVEEMAYALKTADAKILMTHPNSMQVAAGAAKDAGLDKSKLFLLEGSLGGYETVQDLIELGRKEVEQEPYYTIPAGKTNFDICGFLSFSSGTTGMPKAVMIAHQNVIAQCLQIMPITPTDLKRILAVLPAFHITGLVHALHLPVLLNAEVIMLPSFTMKSMLDTVVEYQLKELLLVPPILIRMVRDPLVSQYDLSFLRRFSSGAAPLSEEIIQLLKQKFPQTGFKQGYGMTESCSCITAHPPWLYDYQYAHTVGTICASTTVKIIKEDGSEAQVGEAGEIWAKGPQVVMGYLNNDKATNETFDKDGYLHTGDQGVIDENGLITIVDRLKEMIKVLGIGVAPAELEDLLLGHPKVEDVAVLGIPDEYAGETPKAYVVSKEQATTALGKELIQYVREKKVRHKAVKEIEFIDVIPKSASGKILRRVLRDKQKGGEHGLVVRVEKANL</sequence>
<dbReference type="PANTHER" id="PTHR24096:SF422">
    <property type="entry name" value="BCDNA.GH02901"/>
    <property type="match status" value="1"/>
</dbReference>
<dbReference type="InterPro" id="IPR045851">
    <property type="entry name" value="AMP-bd_C_sf"/>
</dbReference>
<accession>A0A6H0XPZ5</accession>
<feature type="region of interest" description="Disordered" evidence="3">
    <location>
        <begin position="720"/>
        <end position="745"/>
    </location>
</feature>
<keyword evidence="2" id="KW-0539">Nucleus</keyword>
<dbReference type="GO" id="GO:0003677">
    <property type="term" value="F:DNA binding"/>
    <property type="evidence" value="ECO:0007669"/>
    <property type="project" value="InterPro"/>
</dbReference>
<dbReference type="CDD" id="cd00067">
    <property type="entry name" value="GAL4"/>
    <property type="match status" value="1"/>
</dbReference>
<dbReference type="Pfam" id="PF13193">
    <property type="entry name" value="AMP-binding_C"/>
    <property type="match status" value="1"/>
</dbReference>
<dbReference type="GO" id="GO:0008270">
    <property type="term" value="F:zinc ion binding"/>
    <property type="evidence" value="ECO:0007669"/>
    <property type="project" value="InterPro"/>
</dbReference>
<gene>
    <name evidence="5" type="ORF">AMS68_002067</name>
</gene>
<dbReference type="SUPFAM" id="SSF57701">
    <property type="entry name" value="Zn2/Cys6 DNA-binding domain"/>
    <property type="match status" value="1"/>
</dbReference>
<dbReference type="GO" id="GO:0000981">
    <property type="term" value="F:DNA-binding transcription factor activity, RNA polymerase II-specific"/>
    <property type="evidence" value="ECO:0007669"/>
    <property type="project" value="InterPro"/>
</dbReference>
<organism evidence="5 6">
    <name type="scientific">Peltaster fructicola</name>
    <dbReference type="NCBI Taxonomy" id="286661"/>
    <lineage>
        <taxon>Eukaryota</taxon>
        <taxon>Fungi</taxon>
        <taxon>Dikarya</taxon>
        <taxon>Ascomycota</taxon>
        <taxon>Pezizomycotina</taxon>
        <taxon>Dothideomycetes</taxon>
        <taxon>Dothideomycetes incertae sedis</taxon>
        <taxon>Peltaster</taxon>
    </lineage>
</organism>